<accession>A0A179UKL6</accession>
<evidence type="ECO:0000313" key="2">
    <source>
        <dbReference type="Proteomes" id="UP000002038"/>
    </source>
</evidence>
<dbReference type="AlphaFoldDB" id="A0A179UKL6"/>
<dbReference type="EMBL" id="GG657453">
    <property type="protein sequence ID" value="OAT07778.1"/>
    <property type="molecule type" value="Genomic_DNA"/>
</dbReference>
<name>A0A179UKL6_BLAGS</name>
<dbReference type="OrthoDB" id="3799035at2759"/>
<proteinExistence type="predicted"/>
<dbReference type="VEuPathDB" id="FungiDB:BDBG_03811"/>
<keyword evidence="2" id="KW-1185">Reference proteome</keyword>
<protein>
    <submittedName>
        <fullName evidence="1">Uncharacterized protein</fullName>
    </submittedName>
</protein>
<dbReference type="RefSeq" id="XP_002625752.1">
    <property type="nucleotide sequence ID" value="XM_002625706.2"/>
</dbReference>
<gene>
    <name evidence="1" type="ORF">BDBG_03811</name>
</gene>
<sequence>MGDASASIAPAVSTAGKKTSIIRRQKTSYMVGGPVAWRSCKQIKLSTEAEYISSSEAAYELVHLRELLGDAGFVLSH</sequence>
<organism evidence="1 2">
    <name type="scientific">Blastomyces gilchristii (strain SLH14081)</name>
    <name type="common">Blastomyces dermatitidis</name>
    <dbReference type="NCBI Taxonomy" id="559298"/>
    <lineage>
        <taxon>Eukaryota</taxon>
        <taxon>Fungi</taxon>
        <taxon>Dikarya</taxon>
        <taxon>Ascomycota</taxon>
        <taxon>Pezizomycotina</taxon>
        <taxon>Eurotiomycetes</taxon>
        <taxon>Eurotiomycetidae</taxon>
        <taxon>Onygenales</taxon>
        <taxon>Ajellomycetaceae</taxon>
        <taxon>Blastomyces</taxon>
    </lineage>
</organism>
<evidence type="ECO:0000313" key="1">
    <source>
        <dbReference type="EMBL" id="OAT07778.1"/>
    </source>
</evidence>
<dbReference type="GeneID" id="8509862"/>
<reference evidence="2" key="1">
    <citation type="journal article" date="2015" name="PLoS Genet.">
        <title>The dynamic genome and transcriptome of the human fungal pathogen Blastomyces and close relative Emmonsia.</title>
        <authorList>
            <person name="Munoz J.F."/>
            <person name="Gauthier G.M."/>
            <person name="Desjardins C.A."/>
            <person name="Gallo J.E."/>
            <person name="Holder J."/>
            <person name="Sullivan T.D."/>
            <person name="Marty A.J."/>
            <person name="Carmen J.C."/>
            <person name="Chen Z."/>
            <person name="Ding L."/>
            <person name="Gujja S."/>
            <person name="Magrini V."/>
            <person name="Misas E."/>
            <person name="Mitreva M."/>
            <person name="Priest M."/>
            <person name="Saif S."/>
            <person name="Whiston E.A."/>
            <person name="Young S."/>
            <person name="Zeng Q."/>
            <person name="Goldman W.E."/>
            <person name="Mardis E.R."/>
            <person name="Taylor J.W."/>
            <person name="McEwen J.G."/>
            <person name="Clay O.K."/>
            <person name="Klein B.S."/>
            <person name="Cuomo C.A."/>
        </authorList>
    </citation>
    <scope>NUCLEOTIDE SEQUENCE [LARGE SCALE GENOMIC DNA]</scope>
    <source>
        <strain evidence="2">SLH14081</strain>
    </source>
</reference>
<dbReference type="Proteomes" id="UP000002038">
    <property type="component" value="Unassembled WGS sequence"/>
</dbReference>
<dbReference type="KEGG" id="bgh:BDBG_03811"/>